<evidence type="ECO:0000256" key="2">
    <source>
        <dbReference type="ARBA" id="ARBA00022559"/>
    </source>
</evidence>
<reference evidence="10 11" key="1">
    <citation type="submission" date="2024-08" db="EMBL/GenBank/DDBJ databases">
        <authorList>
            <person name="Cucini C."/>
            <person name="Frati F."/>
        </authorList>
    </citation>
    <scope>NUCLEOTIDE SEQUENCE [LARGE SCALE GENOMIC DNA]</scope>
</reference>
<keyword evidence="8" id="KW-0732">Signal</keyword>
<comment type="similarity">
    <text evidence="1">Belongs to the catalase family.</text>
</comment>
<dbReference type="PANTHER" id="PTHR11465">
    <property type="entry name" value="CATALASE"/>
    <property type="match status" value="1"/>
</dbReference>
<dbReference type="InterPro" id="IPR018028">
    <property type="entry name" value="Catalase"/>
</dbReference>
<evidence type="ECO:0000256" key="7">
    <source>
        <dbReference type="ARBA" id="ARBA00023324"/>
    </source>
</evidence>
<dbReference type="PIRSF" id="PIRSF038928">
    <property type="entry name" value="Catalase_clade1-3"/>
    <property type="match status" value="1"/>
</dbReference>
<proteinExistence type="inferred from homology"/>
<dbReference type="EMBL" id="CAXLJM020000164">
    <property type="protein sequence ID" value="CAL8145767.1"/>
    <property type="molecule type" value="Genomic_DNA"/>
</dbReference>
<dbReference type="InterPro" id="IPR010582">
    <property type="entry name" value="Catalase_immune_responsive"/>
</dbReference>
<dbReference type="InterPro" id="IPR011614">
    <property type="entry name" value="Catalase_core"/>
</dbReference>
<dbReference type="Pfam" id="PF06628">
    <property type="entry name" value="Catalase-rel"/>
    <property type="match status" value="1"/>
</dbReference>
<evidence type="ECO:0000256" key="5">
    <source>
        <dbReference type="ARBA" id="ARBA00023002"/>
    </source>
</evidence>
<comment type="caution">
    <text evidence="10">The sequence shown here is derived from an EMBL/GenBank/DDBJ whole genome shotgun (WGS) entry which is preliminary data.</text>
</comment>
<dbReference type="Gene3D" id="2.40.180.10">
    <property type="entry name" value="Catalase core domain"/>
    <property type="match status" value="1"/>
</dbReference>
<dbReference type="SUPFAM" id="SSF56634">
    <property type="entry name" value="Heme-dependent catalase-like"/>
    <property type="match status" value="1"/>
</dbReference>
<dbReference type="PRINTS" id="PR00067">
    <property type="entry name" value="CATALASE"/>
</dbReference>
<keyword evidence="4" id="KW-0479">Metal-binding</keyword>
<keyword evidence="5" id="KW-0560">Oxidoreductase</keyword>
<evidence type="ECO:0000313" key="11">
    <source>
        <dbReference type="Proteomes" id="UP001642540"/>
    </source>
</evidence>
<feature type="chain" id="PRO_5045675545" description="Catalase core domain-containing protein" evidence="8">
    <location>
        <begin position="21"/>
        <end position="551"/>
    </location>
</feature>
<evidence type="ECO:0000313" key="10">
    <source>
        <dbReference type="EMBL" id="CAL8145767.1"/>
    </source>
</evidence>
<evidence type="ECO:0000256" key="1">
    <source>
        <dbReference type="ARBA" id="ARBA00005329"/>
    </source>
</evidence>
<feature type="signal peptide" evidence="8">
    <location>
        <begin position="1"/>
        <end position="20"/>
    </location>
</feature>
<evidence type="ECO:0000256" key="3">
    <source>
        <dbReference type="ARBA" id="ARBA00022617"/>
    </source>
</evidence>
<dbReference type="InterPro" id="IPR024711">
    <property type="entry name" value="Catalase_clade1/3"/>
</dbReference>
<feature type="domain" description="Catalase core" evidence="9">
    <location>
        <begin position="66"/>
        <end position="452"/>
    </location>
</feature>
<evidence type="ECO:0000256" key="6">
    <source>
        <dbReference type="ARBA" id="ARBA00023004"/>
    </source>
</evidence>
<keyword evidence="7" id="KW-0376">Hydrogen peroxide</keyword>
<dbReference type="InterPro" id="IPR024708">
    <property type="entry name" value="Catalase_AS"/>
</dbReference>
<sequence length="551" mass="61943">MMGSFQFPFIFFAFLASVKGVDFSFSHGVGGPGWIGGGGEDVSPARDQLVSWSANTSVYGGPATATTLNGAPIPSLSASQAIGTRGHILLQDYFLIDKLAGFNRERIPERTVHAKGAGAHGHFVVTNDVSHITKAKVFNGIGKITPTFTRFSTVGGELGSSDTVVDPHGFATKFYTEEGNYDLVGNDIEVFNIRDPMLFPDMARSRKRNPKTHLKSQDMWWDFASLRPETTFQALIMFSDIGRAHGYRRMNGSSVHAMKMVNARGEVVFAKLHWRTQQPAPAMTFQEAKDLLGTQPEYFTQDLYDNIEKGNFPSWKLYFQVMTVEQANAYPRNPFDPTRNWRVEDYPLIEVGRLTMDRNPVNFFAEVEQVGFSVANLVPGIEPSPDRILHGRMFGYADAIIYRLGANWPQLPINRPREGLQINSYQRDGAACYGDNGGGAPNYWPNSFGGHQASTGAAQVGFNVDGVVDRFDIPEDEFIEARWFLERDMDAGERQRTVESIADRLKDAREEIRERALRNNFYPIDHEFGEEIRKEVERALRRVENERNRGK</sequence>
<dbReference type="Pfam" id="PF00199">
    <property type="entry name" value="Catalase"/>
    <property type="match status" value="1"/>
</dbReference>
<evidence type="ECO:0000259" key="9">
    <source>
        <dbReference type="SMART" id="SM01060"/>
    </source>
</evidence>
<evidence type="ECO:0000256" key="8">
    <source>
        <dbReference type="SAM" id="SignalP"/>
    </source>
</evidence>
<dbReference type="PROSITE" id="PS51402">
    <property type="entry name" value="CATALASE_3"/>
    <property type="match status" value="1"/>
</dbReference>
<keyword evidence="3" id="KW-0349">Heme</keyword>
<evidence type="ECO:0000256" key="4">
    <source>
        <dbReference type="ARBA" id="ARBA00022723"/>
    </source>
</evidence>
<keyword evidence="6" id="KW-0408">Iron</keyword>
<name>A0ABP1S7Z3_9HEXA</name>
<organism evidence="10 11">
    <name type="scientific">Orchesella dallaii</name>
    <dbReference type="NCBI Taxonomy" id="48710"/>
    <lineage>
        <taxon>Eukaryota</taxon>
        <taxon>Metazoa</taxon>
        <taxon>Ecdysozoa</taxon>
        <taxon>Arthropoda</taxon>
        <taxon>Hexapoda</taxon>
        <taxon>Collembola</taxon>
        <taxon>Entomobryomorpha</taxon>
        <taxon>Entomobryoidea</taxon>
        <taxon>Orchesellidae</taxon>
        <taxon>Orchesellinae</taxon>
        <taxon>Orchesella</taxon>
    </lineage>
</organism>
<dbReference type="SMART" id="SM01060">
    <property type="entry name" value="Catalase"/>
    <property type="match status" value="1"/>
</dbReference>
<gene>
    <name evidence="10" type="ORF">ODALV1_LOCUS30593</name>
</gene>
<dbReference type="PANTHER" id="PTHR11465:SF9">
    <property type="entry name" value="CATALASE"/>
    <property type="match status" value="1"/>
</dbReference>
<dbReference type="InterPro" id="IPR020835">
    <property type="entry name" value="Catalase_sf"/>
</dbReference>
<dbReference type="PROSITE" id="PS00438">
    <property type="entry name" value="CATALASE_2"/>
    <property type="match status" value="1"/>
</dbReference>
<dbReference type="Proteomes" id="UP001642540">
    <property type="component" value="Unassembled WGS sequence"/>
</dbReference>
<keyword evidence="11" id="KW-1185">Reference proteome</keyword>
<accession>A0ABP1S7Z3</accession>
<keyword evidence="2" id="KW-0575">Peroxidase</keyword>
<protein>
    <recommendedName>
        <fullName evidence="9">Catalase core domain-containing protein</fullName>
    </recommendedName>
</protein>